<evidence type="ECO:0000313" key="2">
    <source>
        <dbReference type="Proteomes" id="UP001321018"/>
    </source>
</evidence>
<name>A0AAP2Z3L1_9EURY</name>
<dbReference type="InterPro" id="IPR055954">
    <property type="entry name" value="DUF7532"/>
</dbReference>
<reference evidence="1" key="1">
    <citation type="submission" date="2022-09" db="EMBL/GenBank/DDBJ databases">
        <title>Enrichment on poylsaccharides allowed isolation of novel metabolic and taxonomic groups of Haloarchaea.</title>
        <authorList>
            <person name="Sorokin D.Y."/>
            <person name="Elcheninov A.G."/>
            <person name="Khizhniak T.V."/>
            <person name="Kolganova T.V."/>
            <person name="Kublanov I.V."/>
        </authorList>
    </citation>
    <scope>NUCLEOTIDE SEQUENCE</scope>
    <source>
        <strain evidence="1">AArc-xg1-1</strain>
    </source>
</reference>
<protein>
    <submittedName>
        <fullName evidence="1">Uncharacterized protein</fullName>
    </submittedName>
</protein>
<proteinExistence type="predicted"/>
<organism evidence="1 2">
    <name type="scientific">Natronoglomus mannanivorans</name>
    <dbReference type="NCBI Taxonomy" id="2979990"/>
    <lineage>
        <taxon>Archaea</taxon>
        <taxon>Methanobacteriati</taxon>
        <taxon>Methanobacteriota</taxon>
        <taxon>Stenosarchaea group</taxon>
        <taxon>Halobacteria</taxon>
        <taxon>Halobacteriales</taxon>
        <taxon>Natrialbaceae</taxon>
        <taxon>Natronoglomus</taxon>
    </lineage>
</organism>
<evidence type="ECO:0000313" key="1">
    <source>
        <dbReference type="EMBL" id="MCU4743860.1"/>
    </source>
</evidence>
<dbReference type="Proteomes" id="UP001321018">
    <property type="component" value="Unassembled WGS sequence"/>
</dbReference>
<comment type="caution">
    <text evidence="1">The sequence shown here is derived from an EMBL/GenBank/DDBJ whole genome shotgun (WGS) entry which is preliminary data.</text>
</comment>
<dbReference type="Pfam" id="PF24376">
    <property type="entry name" value="DUF7532"/>
    <property type="match status" value="1"/>
</dbReference>
<accession>A0AAP2Z3L1</accession>
<dbReference type="AlphaFoldDB" id="A0AAP2Z3L1"/>
<dbReference type="EMBL" id="JAOPKA010000019">
    <property type="protein sequence ID" value="MCU4743860.1"/>
    <property type="molecule type" value="Genomic_DNA"/>
</dbReference>
<sequence length="130" mass="14801">MHFDQRTQRALRSVGLETDDLRDASEAVVDAVQADADELMAFFDAHESVYSDMELAHSTAEFPEHTVESLDITTHAAEMRGWLRFDTWGVYVEDGRILERDGEDPVHVELTLGPTIDGRVRFAPEREILR</sequence>
<gene>
    <name evidence="1" type="ORF">OB960_20970</name>
</gene>
<dbReference type="RefSeq" id="WP_338005672.1">
    <property type="nucleotide sequence ID" value="NZ_JAOPKA010000019.1"/>
</dbReference>